<dbReference type="Gene3D" id="3.20.20.70">
    <property type="entry name" value="Aldolase class I"/>
    <property type="match status" value="1"/>
</dbReference>
<dbReference type="SMART" id="SM00729">
    <property type="entry name" value="Elp3"/>
    <property type="match status" value="1"/>
</dbReference>
<dbReference type="SFLD" id="SFLDS00029">
    <property type="entry name" value="Radical_SAM"/>
    <property type="match status" value="1"/>
</dbReference>
<sequence>MIDLTRLIRGLDNRPEQIRYEKRHTSDALVPLVVWNTTPACNLRCKHCYFGACDERDSEELSTAEAKAFIDSLAAVNVPVLVFSGGEPFFRDDIAELTRYASEQGLRPIASSNGTFLTEERARDVADAGMQYVGVSLDGVGATNDEFRGVDGAFERARNGLRNARDAGMGTGIRCTMTQGTVDDVPAVIDLAVEEEIDRVNLFHLIYSGRGGDITDADLSVERTREIVDYLYERTKTLAETHPDMQILTAGNYADAVYLYHRIREDMPAHAERARELLFDDGPGRVVKNGDAGPKVVNVDHRGDVHPSMFLSQYTLGNVREQRLDEILAESELWSELAEPTDHLNGKCGRCPWKEVCGGNSRARAAAVYDDLWAEDPRCYLTDAEYRTEELPTDHAPPVDAPAVLE</sequence>
<dbReference type="RefSeq" id="WP_097379773.1">
    <property type="nucleotide sequence ID" value="NZ_NXNI01000001.1"/>
</dbReference>
<gene>
    <name evidence="8" type="ORF">CP557_10050</name>
</gene>
<comment type="caution">
    <text evidence="8">The sequence shown here is derived from an EMBL/GenBank/DDBJ whole genome shotgun (WGS) entry which is preliminary data.</text>
</comment>
<dbReference type="InterPro" id="IPR007197">
    <property type="entry name" value="rSAM"/>
</dbReference>
<evidence type="ECO:0000256" key="5">
    <source>
        <dbReference type="ARBA" id="ARBA00023004"/>
    </source>
</evidence>
<dbReference type="CDD" id="cd01335">
    <property type="entry name" value="Radical_SAM"/>
    <property type="match status" value="1"/>
</dbReference>
<dbReference type="InterPro" id="IPR006638">
    <property type="entry name" value="Elp3/MiaA/NifB-like_rSAM"/>
</dbReference>
<keyword evidence="6" id="KW-0411">Iron-sulfur</keyword>
<dbReference type="PANTHER" id="PTHR11228">
    <property type="entry name" value="RADICAL SAM DOMAIN PROTEIN"/>
    <property type="match status" value="1"/>
</dbReference>
<protein>
    <submittedName>
        <fullName evidence="8">Radical SAM/SPASM domain-containing protein</fullName>
    </submittedName>
</protein>
<evidence type="ECO:0000256" key="2">
    <source>
        <dbReference type="ARBA" id="ARBA00022485"/>
    </source>
</evidence>
<dbReference type="InterPro" id="IPR050377">
    <property type="entry name" value="Radical_SAM_PqqE_MftC-like"/>
</dbReference>
<evidence type="ECO:0000256" key="4">
    <source>
        <dbReference type="ARBA" id="ARBA00022723"/>
    </source>
</evidence>
<dbReference type="GO" id="GO:0046872">
    <property type="term" value="F:metal ion binding"/>
    <property type="evidence" value="ECO:0007669"/>
    <property type="project" value="UniProtKB-KW"/>
</dbReference>
<evidence type="ECO:0000313" key="8">
    <source>
        <dbReference type="EMBL" id="PCR90827.1"/>
    </source>
</evidence>
<evidence type="ECO:0000313" key="9">
    <source>
        <dbReference type="Proteomes" id="UP000219689"/>
    </source>
</evidence>
<reference evidence="8 9" key="1">
    <citation type="submission" date="2017-09" db="EMBL/GenBank/DDBJ databases">
        <title>Genome sequences of Natrinema ejinorence JCM 13890T.</title>
        <authorList>
            <person name="Roh S.W."/>
            <person name="Kim Y.B."/>
            <person name="Kim J.Y."/>
        </authorList>
    </citation>
    <scope>NUCLEOTIDE SEQUENCE [LARGE SCALE GENOMIC DNA]</scope>
    <source>
        <strain evidence="8 9">JCM 13890</strain>
    </source>
</reference>
<organism evidence="8 9">
    <name type="scientific">Natrinema ejinorense</name>
    <dbReference type="NCBI Taxonomy" id="373386"/>
    <lineage>
        <taxon>Archaea</taxon>
        <taxon>Methanobacteriati</taxon>
        <taxon>Methanobacteriota</taxon>
        <taxon>Stenosarchaea group</taxon>
        <taxon>Halobacteria</taxon>
        <taxon>Halobacteriales</taxon>
        <taxon>Natrialbaceae</taxon>
        <taxon>Natrinema</taxon>
    </lineage>
</organism>
<dbReference type="Pfam" id="PF04055">
    <property type="entry name" value="Radical_SAM"/>
    <property type="match status" value="1"/>
</dbReference>
<dbReference type="OrthoDB" id="30736at2157"/>
<dbReference type="PROSITE" id="PS51918">
    <property type="entry name" value="RADICAL_SAM"/>
    <property type="match status" value="1"/>
</dbReference>
<dbReference type="EMBL" id="NXNI01000001">
    <property type="protein sequence ID" value="PCR90827.1"/>
    <property type="molecule type" value="Genomic_DNA"/>
</dbReference>
<dbReference type="PANTHER" id="PTHR11228:SF7">
    <property type="entry name" value="PQQA PEPTIDE CYCLASE"/>
    <property type="match status" value="1"/>
</dbReference>
<dbReference type="InterPro" id="IPR013785">
    <property type="entry name" value="Aldolase_TIM"/>
</dbReference>
<dbReference type="Pfam" id="PF13186">
    <property type="entry name" value="SPASM"/>
    <property type="match status" value="1"/>
</dbReference>
<comment type="cofactor">
    <cofactor evidence="1">
        <name>[4Fe-4S] cluster</name>
        <dbReference type="ChEBI" id="CHEBI:49883"/>
    </cofactor>
</comment>
<dbReference type="PIRSF" id="PIRSF037420">
    <property type="entry name" value="PQQ_syn_pqqE"/>
    <property type="match status" value="1"/>
</dbReference>
<keyword evidence="4" id="KW-0479">Metal-binding</keyword>
<dbReference type="GO" id="GO:0051539">
    <property type="term" value="F:4 iron, 4 sulfur cluster binding"/>
    <property type="evidence" value="ECO:0007669"/>
    <property type="project" value="UniProtKB-KW"/>
</dbReference>
<dbReference type="GO" id="GO:0003824">
    <property type="term" value="F:catalytic activity"/>
    <property type="evidence" value="ECO:0007669"/>
    <property type="project" value="InterPro"/>
</dbReference>
<keyword evidence="9" id="KW-1185">Reference proteome</keyword>
<proteinExistence type="predicted"/>
<dbReference type="CDD" id="cd21123">
    <property type="entry name" value="SPASM_MftC-like"/>
    <property type="match status" value="1"/>
</dbReference>
<dbReference type="AlphaFoldDB" id="A0A2A5QVH6"/>
<keyword evidence="2" id="KW-0004">4Fe-4S</keyword>
<evidence type="ECO:0000256" key="6">
    <source>
        <dbReference type="ARBA" id="ARBA00023014"/>
    </source>
</evidence>
<evidence type="ECO:0000256" key="3">
    <source>
        <dbReference type="ARBA" id="ARBA00022691"/>
    </source>
</evidence>
<dbReference type="Proteomes" id="UP000219689">
    <property type="component" value="Unassembled WGS sequence"/>
</dbReference>
<dbReference type="SUPFAM" id="SSF102114">
    <property type="entry name" value="Radical SAM enzymes"/>
    <property type="match status" value="1"/>
</dbReference>
<dbReference type="InterPro" id="IPR017200">
    <property type="entry name" value="PqqE-like"/>
</dbReference>
<dbReference type="GO" id="GO:0006783">
    <property type="term" value="P:heme biosynthetic process"/>
    <property type="evidence" value="ECO:0007669"/>
    <property type="project" value="TreeGrafter"/>
</dbReference>
<dbReference type="InterPro" id="IPR058240">
    <property type="entry name" value="rSAM_sf"/>
</dbReference>
<dbReference type="SFLD" id="SFLDG01386">
    <property type="entry name" value="main_SPASM_domain-containing"/>
    <property type="match status" value="1"/>
</dbReference>
<dbReference type="SFLD" id="SFLDG01067">
    <property type="entry name" value="SPASM/twitch_domain_containing"/>
    <property type="match status" value="1"/>
</dbReference>
<keyword evidence="5" id="KW-0408">Iron</keyword>
<name>A0A2A5QVH6_9EURY</name>
<evidence type="ECO:0000259" key="7">
    <source>
        <dbReference type="PROSITE" id="PS51918"/>
    </source>
</evidence>
<keyword evidence="3" id="KW-0949">S-adenosyl-L-methionine</keyword>
<feature type="domain" description="Radical SAM core" evidence="7">
    <location>
        <begin position="27"/>
        <end position="237"/>
    </location>
</feature>
<accession>A0A2A5QVH6</accession>
<evidence type="ECO:0000256" key="1">
    <source>
        <dbReference type="ARBA" id="ARBA00001966"/>
    </source>
</evidence>
<dbReference type="NCBIfam" id="TIGR04085">
    <property type="entry name" value="rSAM_more_4Fe4S"/>
    <property type="match status" value="1"/>
</dbReference>
<dbReference type="InterPro" id="IPR023885">
    <property type="entry name" value="4Fe4S-binding_SPASM_dom"/>
</dbReference>